<dbReference type="PRINTS" id="PR00119">
    <property type="entry name" value="CATATPASE"/>
</dbReference>
<dbReference type="InterPro" id="IPR023299">
    <property type="entry name" value="ATPase_P-typ_cyto_dom_N"/>
</dbReference>
<dbReference type="GO" id="GO:0005524">
    <property type="term" value="F:ATP binding"/>
    <property type="evidence" value="ECO:0007669"/>
    <property type="project" value="UniProtKB-KW"/>
</dbReference>
<dbReference type="SUPFAM" id="SSF56784">
    <property type="entry name" value="HAD-like"/>
    <property type="match status" value="1"/>
</dbReference>
<evidence type="ECO:0000256" key="7">
    <source>
        <dbReference type="ARBA" id="ARBA00022967"/>
    </source>
</evidence>
<dbReference type="GO" id="GO:1990573">
    <property type="term" value="P:potassium ion import across plasma membrane"/>
    <property type="evidence" value="ECO:0007669"/>
    <property type="project" value="TreeGrafter"/>
</dbReference>
<evidence type="ECO:0000256" key="2">
    <source>
        <dbReference type="ARBA" id="ARBA00022553"/>
    </source>
</evidence>
<dbReference type="InterPro" id="IPR050510">
    <property type="entry name" value="Cation_transp_ATPase_P-type"/>
</dbReference>
<keyword evidence="7" id="KW-1278">Translocase</keyword>
<proteinExistence type="predicted"/>
<dbReference type="SMART" id="SM00831">
    <property type="entry name" value="Cation_ATPase_N"/>
    <property type="match status" value="1"/>
</dbReference>
<dbReference type="GO" id="GO:1902600">
    <property type="term" value="P:proton transmembrane transport"/>
    <property type="evidence" value="ECO:0007669"/>
    <property type="project" value="TreeGrafter"/>
</dbReference>
<evidence type="ECO:0000313" key="12">
    <source>
        <dbReference type="EMBL" id="MCQ6962275.1"/>
    </source>
</evidence>
<feature type="transmembrane region" description="Helical" evidence="10">
    <location>
        <begin position="54"/>
        <end position="76"/>
    </location>
</feature>
<dbReference type="InterPro" id="IPR036412">
    <property type="entry name" value="HAD-like_sf"/>
</dbReference>
<keyword evidence="13" id="KW-1185">Reference proteome</keyword>
<keyword evidence="2" id="KW-0597">Phosphoprotein</keyword>
<comment type="subcellular location">
    <subcellularLocation>
        <location evidence="1">Endomembrane system</location>
        <topology evidence="1">Multi-pass membrane protein</topology>
    </subcellularLocation>
</comment>
<feature type="transmembrane region" description="Helical" evidence="10">
    <location>
        <begin position="854"/>
        <end position="870"/>
    </location>
</feature>
<keyword evidence="9 10" id="KW-0472">Membrane</keyword>
<dbReference type="InterPro" id="IPR059000">
    <property type="entry name" value="ATPase_P-type_domA"/>
</dbReference>
<reference evidence="12 13" key="1">
    <citation type="journal article" date="2011" name="Appl. Environ. Microbiol.">
        <title>Methanogenic archaea isolated from Taiwan's Chelungpu fault.</title>
        <authorList>
            <person name="Wu S.Y."/>
            <person name="Lai M.C."/>
        </authorList>
    </citation>
    <scope>NUCLEOTIDE SEQUENCE [LARGE SCALE GENOMIC DNA]</scope>
    <source>
        <strain evidence="12 13">St545Mb</strain>
    </source>
</reference>
<dbReference type="FunFam" id="2.70.150.10:FF:000160">
    <property type="entry name" value="Sarcoplasmic/endoplasmic reticulum calcium ATPase 1"/>
    <property type="match status" value="1"/>
</dbReference>
<feature type="transmembrane region" description="Helical" evidence="10">
    <location>
        <begin position="814"/>
        <end position="834"/>
    </location>
</feature>
<dbReference type="InterPro" id="IPR006068">
    <property type="entry name" value="ATPase_P-typ_cation-transptr_C"/>
</dbReference>
<evidence type="ECO:0000256" key="5">
    <source>
        <dbReference type="ARBA" id="ARBA00022840"/>
    </source>
</evidence>
<dbReference type="FunFam" id="3.40.50.1000:FF:000028">
    <property type="entry name" value="Calcium-transporting P-type ATPase, putative"/>
    <property type="match status" value="1"/>
</dbReference>
<dbReference type="GO" id="GO:0005391">
    <property type="term" value="F:P-type sodium:potassium-exchanging transporter activity"/>
    <property type="evidence" value="ECO:0007669"/>
    <property type="project" value="TreeGrafter"/>
</dbReference>
<dbReference type="SUPFAM" id="SSF81660">
    <property type="entry name" value="Metal cation-transporting ATPase, ATP-binding domain N"/>
    <property type="match status" value="1"/>
</dbReference>
<dbReference type="InterPro" id="IPR044492">
    <property type="entry name" value="P_typ_ATPase_HD_dom"/>
</dbReference>
<feature type="domain" description="Cation-transporting P-type ATPase N-terminal" evidence="11">
    <location>
        <begin position="5"/>
        <end position="78"/>
    </location>
</feature>
<evidence type="ECO:0000256" key="3">
    <source>
        <dbReference type="ARBA" id="ARBA00022692"/>
    </source>
</evidence>
<dbReference type="GO" id="GO:0005886">
    <property type="term" value="C:plasma membrane"/>
    <property type="evidence" value="ECO:0007669"/>
    <property type="project" value="TreeGrafter"/>
</dbReference>
<dbReference type="Gene3D" id="1.20.1110.10">
    <property type="entry name" value="Calcium-transporting ATPase, transmembrane domain"/>
    <property type="match status" value="1"/>
</dbReference>
<evidence type="ECO:0000256" key="9">
    <source>
        <dbReference type="ARBA" id="ARBA00023136"/>
    </source>
</evidence>
<evidence type="ECO:0000313" key="13">
    <source>
        <dbReference type="Proteomes" id="UP001206983"/>
    </source>
</evidence>
<gene>
    <name evidence="12" type="ORF">PV02_03940</name>
</gene>
<keyword evidence="3 10" id="KW-0812">Transmembrane</keyword>
<dbReference type="Pfam" id="PF13246">
    <property type="entry name" value="Cation_ATPase"/>
    <property type="match status" value="1"/>
</dbReference>
<organism evidence="12 13">
    <name type="scientific">Methanolobus chelungpuianus</name>
    <dbReference type="NCBI Taxonomy" id="502115"/>
    <lineage>
        <taxon>Archaea</taxon>
        <taxon>Methanobacteriati</taxon>
        <taxon>Methanobacteriota</taxon>
        <taxon>Stenosarchaea group</taxon>
        <taxon>Methanomicrobia</taxon>
        <taxon>Methanosarcinales</taxon>
        <taxon>Methanosarcinaceae</taxon>
        <taxon>Methanolobus</taxon>
    </lineage>
</organism>
<sequence length="881" mass="96005">MAEEQWCSIPSEDVFSLFNSHPDGLSREEAEKRLSRDGYNEVESKKEHGPVYRFLRQFASPLIYLLLIAAAITFFLDLYVDTIVILFVVLANAVIGFIQEGKARHALESLSKLLVPEARVLRGGMSIVLSSRELVVGDIVLLEAGDRVPADLRLFYTKNLRADESILTGESVPVEKSTAAIATGCASFGDQKNISFAGTLISQGQGRGIVVATGNGTQIGRISEFIRESKEISTPLLRKMAQMSVVLSVVIVVVAALTFAIGLLRGLETIEIFMASVSLAVAAIPEGLPAVITISMAIGVNRMASRNTIIRTVPAVETLGSATVICTDKTGTLTKNQMTVTQVYAAGKLYEVTGAGYDPEGEFLLNGARVDPIADRALTETLKAGVLCNDASFRGEDNIDGDPTEGALLISGLKAGKFYLPRVDIVPFEPEERYMATLHENGDGSKIIYVKGSPEKILQLCVSQFDGERTGPLDIRGVTQTSEQMASDALRVLGMAYRQVPAEMDRIEPEDIKDLVFVGLQGMMDPPRDGVTEAVRQCKTAGIRVIMITGDHLSTAYAIATKIGIETEGGLSGKDLEVMPDEQLRQRLRSVSVFARTSPEDKLRIVKLLKEMGEVVAVTGDGINDAPALKTADIGISMGITGTEVAKEASNVVLADDNFSSIVAAVEEGRDVYSKIQKILLWTLPTNGGQGLSIVVAVLMGLTLPLVPLQVLWLNTVTAVGLGVPITMEPKERGILRRPPRPPKEPILTALIKRRIVFVSLLIVAGAYFNFFRKLEDGGDLDAARTVALNTIMFFQIFFLFNSKSLYDYVYRDLFSNKFMLLGIAIVLFLQLLITYEPTMNSVFSTAPILPADWLDILLVSSTVFFLIEFEKYLQKRGYLH</sequence>
<dbReference type="Proteomes" id="UP001206983">
    <property type="component" value="Unassembled WGS sequence"/>
</dbReference>
<dbReference type="GO" id="GO:0036376">
    <property type="term" value="P:sodium ion export across plasma membrane"/>
    <property type="evidence" value="ECO:0007669"/>
    <property type="project" value="TreeGrafter"/>
</dbReference>
<dbReference type="InterPro" id="IPR023214">
    <property type="entry name" value="HAD_sf"/>
</dbReference>
<feature type="transmembrane region" description="Helical" evidence="10">
    <location>
        <begin position="783"/>
        <end position="802"/>
    </location>
</feature>
<keyword evidence="6" id="KW-0460">Magnesium</keyword>
<feature type="transmembrane region" description="Helical" evidence="10">
    <location>
        <begin position="82"/>
        <end position="98"/>
    </location>
</feature>
<dbReference type="InterPro" id="IPR008250">
    <property type="entry name" value="ATPase_P-typ_transduc_dom_A_sf"/>
</dbReference>
<dbReference type="PANTHER" id="PTHR43294:SF20">
    <property type="entry name" value="P-TYPE ATPASE"/>
    <property type="match status" value="1"/>
</dbReference>
<dbReference type="GO" id="GO:0006883">
    <property type="term" value="P:intracellular sodium ion homeostasis"/>
    <property type="evidence" value="ECO:0007669"/>
    <property type="project" value="TreeGrafter"/>
</dbReference>
<feature type="transmembrane region" description="Helical" evidence="10">
    <location>
        <begin position="272"/>
        <end position="298"/>
    </location>
</feature>
<dbReference type="PANTHER" id="PTHR43294">
    <property type="entry name" value="SODIUM/POTASSIUM-TRANSPORTING ATPASE SUBUNIT ALPHA"/>
    <property type="match status" value="1"/>
</dbReference>
<evidence type="ECO:0000259" key="11">
    <source>
        <dbReference type="SMART" id="SM00831"/>
    </source>
</evidence>
<name>A0AAE3H9N4_9EURY</name>
<dbReference type="GO" id="GO:0012505">
    <property type="term" value="C:endomembrane system"/>
    <property type="evidence" value="ECO:0007669"/>
    <property type="project" value="UniProtKB-SubCell"/>
</dbReference>
<dbReference type="Gene3D" id="3.40.1110.10">
    <property type="entry name" value="Calcium-transporting ATPase, cytoplasmic domain N"/>
    <property type="match status" value="1"/>
</dbReference>
<comment type="caution">
    <text evidence="12">The sequence shown here is derived from an EMBL/GenBank/DDBJ whole genome shotgun (WGS) entry which is preliminary data.</text>
</comment>
<dbReference type="SFLD" id="SFLDG00002">
    <property type="entry name" value="C1.7:_P-type_atpase_like"/>
    <property type="match status" value="1"/>
</dbReference>
<dbReference type="InterPro" id="IPR023298">
    <property type="entry name" value="ATPase_P-typ_TM_dom_sf"/>
</dbReference>
<keyword evidence="5" id="KW-0067">ATP-binding</keyword>
<evidence type="ECO:0000256" key="1">
    <source>
        <dbReference type="ARBA" id="ARBA00004127"/>
    </source>
</evidence>
<dbReference type="GO" id="GO:0030007">
    <property type="term" value="P:intracellular potassium ion homeostasis"/>
    <property type="evidence" value="ECO:0007669"/>
    <property type="project" value="TreeGrafter"/>
</dbReference>
<dbReference type="GO" id="GO:0016887">
    <property type="term" value="F:ATP hydrolysis activity"/>
    <property type="evidence" value="ECO:0007669"/>
    <property type="project" value="InterPro"/>
</dbReference>
<evidence type="ECO:0000256" key="4">
    <source>
        <dbReference type="ARBA" id="ARBA00022741"/>
    </source>
</evidence>
<dbReference type="EMBL" id="JTEO01000002">
    <property type="protein sequence ID" value="MCQ6962275.1"/>
    <property type="molecule type" value="Genomic_DNA"/>
</dbReference>
<dbReference type="Pfam" id="PF00689">
    <property type="entry name" value="Cation_ATPase_C"/>
    <property type="match status" value="1"/>
</dbReference>
<dbReference type="AlphaFoldDB" id="A0AAE3H9N4"/>
<feature type="transmembrane region" description="Helical" evidence="10">
    <location>
        <begin position="747"/>
        <end position="771"/>
    </location>
</feature>
<evidence type="ECO:0000256" key="10">
    <source>
        <dbReference type="SAM" id="Phobius"/>
    </source>
</evidence>
<dbReference type="RefSeq" id="WP_256622061.1">
    <property type="nucleotide sequence ID" value="NZ_JTEO01000002.1"/>
</dbReference>
<dbReference type="Pfam" id="PF00122">
    <property type="entry name" value="E1-E2_ATPase"/>
    <property type="match status" value="1"/>
</dbReference>
<dbReference type="Pfam" id="PF00690">
    <property type="entry name" value="Cation_ATPase_N"/>
    <property type="match status" value="1"/>
</dbReference>
<dbReference type="InterPro" id="IPR004014">
    <property type="entry name" value="ATPase_P-typ_cation-transptr_N"/>
</dbReference>
<keyword evidence="8 10" id="KW-1133">Transmembrane helix</keyword>
<dbReference type="SUPFAM" id="SSF81653">
    <property type="entry name" value="Calcium ATPase, transduction domain A"/>
    <property type="match status" value="1"/>
</dbReference>
<dbReference type="PROSITE" id="PS00154">
    <property type="entry name" value="ATPASE_E1_E2"/>
    <property type="match status" value="1"/>
</dbReference>
<dbReference type="SFLD" id="SFLDS00003">
    <property type="entry name" value="Haloacid_Dehalogenase"/>
    <property type="match status" value="1"/>
</dbReference>
<feature type="transmembrane region" description="Helical" evidence="10">
    <location>
        <begin position="679"/>
        <end position="700"/>
    </location>
</feature>
<dbReference type="NCBIfam" id="TIGR01494">
    <property type="entry name" value="ATPase_P-type"/>
    <property type="match status" value="3"/>
</dbReference>
<dbReference type="Gene3D" id="2.70.150.10">
    <property type="entry name" value="Calcium-transporting ATPase, cytoplasmic transduction domain A"/>
    <property type="match status" value="1"/>
</dbReference>
<feature type="transmembrane region" description="Helical" evidence="10">
    <location>
        <begin position="245"/>
        <end position="266"/>
    </location>
</feature>
<evidence type="ECO:0000256" key="6">
    <source>
        <dbReference type="ARBA" id="ARBA00022842"/>
    </source>
</evidence>
<evidence type="ECO:0000256" key="8">
    <source>
        <dbReference type="ARBA" id="ARBA00022989"/>
    </source>
</evidence>
<dbReference type="PRINTS" id="PR00120">
    <property type="entry name" value="HATPASE"/>
</dbReference>
<protein>
    <submittedName>
        <fullName evidence="12">Cation transporter</fullName>
    </submittedName>
</protein>
<feature type="transmembrane region" description="Helical" evidence="10">
    <location>
        <begin position="706"/>
        <end position="726"/>
    </location>
</feature>
<dbReference type="SUPFAM" id="SSF81665">
    <property type="entry name" value="Calcium ATPase, transmembrane domain M"/>
    <property type="match status" value="1"/>
</dbReference>
<dbReference type="InterPro" id="IPR001757">
    <property type="entry name" value="P_typ_ATPase"/>
</dbReference>
<accession>A0AAE3H9N4</accession>
<dbReference type="SFLD" id="SFLDF00027">
    <property type="entry name" value="p-type_atpase"/>
    <property type="match status" value="1"/>
</dbReference>
<dbReference type="InterPro" id="IPR018303">
    <property type="entry name" value="ATPase_P-typ_P_site"/>
</dbReference>
<dbReference type="Gene3D" id="3.40.50.1000">
    <property type="entry name" value="HAD superfamily/HAD-like"/>
    <property type="match status" value="1"/>
</dbReference>
<keyword evidence="4" id="KW-0547">Nucleotide-binding</keyword>